<name>A0A922HZF0_DERFA</name>
<accession>A0A922HZF0</accession>
<proteinExistence type="predicted"/>
<organism evidence="2 3">
    <name type="scientific">Dermatophagoides farinae</name>
    <name type="common">American house dust mite</name>
    <dbReference type="NCBI Taxonomy" id="6954"/>
    <lineage>
        <taxon>Eukaryota</taxon>
        <taxon>Metazoa</taxon>
        <taxon>Ecdysozoa</taxon>
        <taxon>Arthropoda</taxon>
        <taxon>Chelicerata</taxon>
        <taxon>Arachnida</taxon>
        <taxon>Acari</taxon>
        <taxon>Acariformes</taxon>
        <taxon>Sarcoptiformes</taxon>
        <taxon>Astigmata</taxon>
        <taxon>Psoroptidia</taxon>
        <taxon>Analgoidea</taxon>
        <taxon>Pyroglyphidae</taxon>
        <taxon>Dermatophagoidinae</taxon>
        <taxon>Dermatophagoides</taxon>
    </lineage>
</organism>
<gene>
    <name evidence="2" type="ORF">DERF_006957</name>
</gene>
<keyword evidence="1" id="KW-0812">Transmembrane</keyword>
<keyword evidence="1" id="KW-1133">Transmembrane helix</keyword>
<keyword evidence="1" id="KW-0472">Membrane</keyword>
<dbReference type="AlphaFoldDB" id="A0A922HZF0"/>
<reference evidence="2" key="1">
    <citation type="submission" date="2013-05" db="EMBL/GenBank/DDBJ databases">
        <authorList>
            <person name="Yim A.K.Y."/>
            <person name="Chan T.F."/>
            <person name="Ji K.M."/>
            <person name="Liu X.Y."/>
            <person name="Zhou J.W."/>
            <person name="Li R.Q."/>
            <person name="Yang K.Y."/>
            <person name="Li J."/>
            <person name="Li M."/>
            <person name="Law P.T.W."/>
            <person name="Wu Y.L."/>
            <person name="Cai Z.L."/>
            <person name="Qin H."/>
            <person name="Bao Y."/>
            <person name="Leung R.K.K."/>
            <person name="Ng P.K.S."/>
            <person name="Zou J."/>
            <person name="Zhong X.J."/>
            <person name="Ran P.X."/>
            <person name="Zhong N.S."/>
            <person name="Liu Z.G."/>
            <person name="Tsui S.K.W."/>
        </authorList>
    </citation>
    <scope>NUCLEOTIDE SEQUENCE</scope>
    <source>
        <strain evidence="2">Derf</strain>
        <tissue evidence="2">Whole organism</tissue>
    </source>
</reference>
<feature type="transmembrane region" description="Helical" evidence="1">
    <location>
        <begin position="88"/>
        <end position="108"/>
    </location>
</feature>
<sequence length="114" mass="12925">MQLTSSRATSLIQIQTNMSSKQRLHSQCESPSKHVSLFKNPSLLSSYFAFITTNSNSLSSSDAKLATKSCHLHYENQNLKWRHQQESLPSLIIFIIAIIMMFLLPTFGESYTPD</sequence>
<dbReference type="EMBL" id="ASGP02000003">
    <property type="protein sequence ID" value="KAH9516202.1"/>
    <property type="molecule type" value="Genomic_DNA"/>
</dbReference>
<evidence type="ECO:0000313" key="3">
    <source>
        <dbReference type="Proteomes" id="UP000790347"/>
    </source>
</evidence>
<evidence type="ECO:0000256" key="1">
    <source>
        <dbReference type="SAM" id="Phobius"/>
    </source>
</evidence>
<reference evidence="2" key="2">
    <citation type="journal article" date="2022" name="Res Sq">
        <title>Comparative Genomics Reveals Insights into the Divergent Evolution of Astigmatic Mites and Household Pest Adaptations.</title>
        <authorList>
            <person name="Xiong Q."/>
            <person name="Wan A.T.-Y."/>
            <person name="Liu X.-Y."/>
            <person name="Fung C.S.-H."/>
            <person name="Xiao X."/>
            <person name="Malainual N."/>
            <person name="Hou J."/>
            <person name="Wang L."/>
            <person name="Wang M."/>
            <person name="Yang K."/>
            <person name="Cui Y."/>
            <person name="Leung E."/>
            <person name="Nong W."/>
            <person name="Shin S.-K."/>
            <person name="Au S."/>
            <person name="Jeong K.Y."/>
            <person name="Chew F.T."/>
            <person name="Hui J."/>
            <person name="Leung T.F."/>
            <person name="Tungtrongchitr A."/>
            <person name="Zhong N."/>
            <person name="Liu Z."/>
            <person name="Tsui S."/>
        </authorList>
    </citation>
    <scope>NUCLEOTIDE SEQUENCE</scope>
    <source>
        <strain evidence="2">Derf</strain>
        <tissue evidence="2">Whole organism</tissue>
    </source>
</reference>
<comment type="caution">
    <text evidence="2">The sequence shown here is derived from an EMBL/GenBank/DDBJ whole genome shotgun (WGS) entry which is preliminary data.</text>
</comment>
<protein>
    <recommendedName>
        <fullName evidence="4">Transmembrane protein</fullName>
    </recommendedName>
</protein>
<keyword evidence="3" id="KW-1185">Reference proteome</keyword>
<evidence type="ECO:0000313" key="2">
    <source>
        <dbReference type="EMBL" id="KAH9516202.1"/>
    </source>
</evidence>
<evidence type="ECO:0008006" key="4">
    <source>
        <dbReference type="Google" id="ProtNLM"/>
    </source>
</evidence>
<dbReference type="Proteomes" id="UP000790347">
    <property type="component" value="Unassembled WGS sequence"/>
</dbReference>